<gene>
    <name evidence="3" type="ORF">FFLO_02015</name>
</gene>
<evidence type="ECO:0000256" key="2">
    <source>
        <dbReference type="SAM" id="SignalP"/>
    </source>
</evidence>
<name>A0A8K0JTL2_9TREE</name>
<evidence type="ECO:0000256" key="1">
    <source>
        <dbReference type="SAM" id="MobiDB-lite"/>
    </source>
</evidence>
<evidence type="ECO:0000313" key="3">
    <source>
        <dbReference type="EMBL" id="KAG7562541.1"/>
    </source>
</evidence>
<dbReference type="Proteomes" id="UP000812966">
    <property type="component" value="Unassembled WGS sequence"/>
</dbReference>
<proteinExistence type="predicted"/>
<sequence>MNFLLLLGIHLETLPTDIFPVRPSMKMQVPIRPEMPTRAGSSKRVSIMSLSPSQRYQGKPLKGAMSRPLTPMYKFPNSPVEPHTPYNSLAGAHHHEKGHTSPVRRTGTPLGEGLTRRLQEWQGDKEEGERRAVPLSPPTPQASTPSSIHELSAKLATSLMFQGNLRQRGDDENVETPAGSGLRNSYIVPRGSPRVIGTGNMSPVLRGPSSFRAYHQGPKEESTWFHGTDARATASKNSSPQQEQTEDHTQNQTQSEKRAIPSFSDQPKERT</sequence>
<evidence type="ECO:0000313" key="4">
    <source>
        <dbReference type="Proteomes" id="UP000812966"/>
    </source>
</evidence>
<feature type="region of interest" description="Disordered" evidence="1">
    <location>
        <begin position="84"/>
        <end position="146"/>
    </location>
</feature>
<organism evidence="3 4">
    <name type="scientific">Filobasidium floriforme</name>
    <dbReference type="NCBI Taxonomy" id="5210"/>
    <lineage>
        <taxon>Eukaryota</taxon>
        <taxon>Fungi</taxon>
        <taxon>Dikarya</taxon>
        <taxon>Basidiomycota</taxon>
        <taxon>Agaricomycotina</taxon>
        <taxon>Tremellomycetes</taxon>
        <taxon>Filobasidiales</taxon>
        <taxon>Filobasidiaceae</taxon>
        <taxon>Filobasidium</taxon>
    </lineage>
</organism>
<keyword evidence="2" id="KW-0732">Signal</keyword>
<feature type="chain" id="PRO_5035480659" evidence="2">
    <location>
        <begin position="19"/>
        <end position="271"/>
    </location>
</feature>
<feature type="compositionally biased region" description="Polar residues" evidence="1">
    <location>
        <begin position="234"/>
        <end position="243"/>
    </location>
</feature>
<feature type="compositionally biased region" description="Basic and acidic residues" evidence="1">
    <location>
        <begin position="245"/>
        <end position="259"/>
    </location>
</feature>
<feature type="region of interest" description="Disordered" evidence="1">
    <location>
        <begin position="167"/>
        <end position="271"/>
    </location>
</feature>
<reference evidence="3" key="1">
    <citation type="submission" date="2020-04" db="EMBL/GenBank/DDBJ databases">
        <title>Analysis of mating type loci in Filobasidium floriforme.</title>
        <authorList>
            <person name="Nowrousian M."/>
        </authorList>
    </citation>
    <scope>NUCLEOTIDE SEQUENCE</scope>
    <source>
        <strain evidence="3">CBS 6242</strain>
    </source>
</reference>
<keyword evidence="4" id="KW-1185">Reference proteome</keyword>
<feature type="signal peptide" evidence="2">
    <location>
        <begin position="1"/>
        <end position="18"/>
    </location>
</feature>
<feature type="compositionally biased region" description="Basic and acidic residues" evidence="1">
    <location>
        <begin position="114"/>
        <end position="132"/>
    </location>
</feature>
<dbReference type="AlphaFoldDB" id="A0A8K0JTL2"/>
<comment type="caution">
    <text evidence="3">The sequence shown here is derived from an EMBL/GenBank/DDBJ whole genome shotgun (WGS) entry which is preliminary data.</text>
</comment>
<protein>
    <submittedName>
        <fullName evidence="3">Uncharacterized protein</fullName>
    </submittedName>
</protein>
<dbReference type="EMBL" id="JABELV010000030">
    <property type="protein sequence ID" value="KAG7562541.1"/>
    <property type="molecule type" value="Genomic_DNA"/>
</dbReference>
<accession>A0A8K0JTL2</accession>